<dbReference type="Proteomes" id="UP001597319">
    <property type="component" value="Unassembled WGS sequence"/>
</dbReference>
<dbReference type="RefSeq" id="WP_378294822.1">
    <property type="nucleotide sequence ID" value="NZ_JBHULE010000035.1"/>
</dbReference>
<comment type="caution">
    <text evidence="1">The sequence shown here is derived from an EMBL/GenBank/DDBJ whole genome shotgun (WGS) entry which is preliminary data.</text>
</comment>
<organism evidence="1 2">
    <name type="scientific">Aquimarina rubra</name>
    <dbReference type="NCBI Taxonomy" id="1920033"/>
    <lineage>
        <taxon>Bacteria</taxon>
        <taxon>Pseudomonadati</taxon>
        <taxon>Bacteroidota</taxon>
        <taxon>Flavobacteriia</taxon>
        <taxon>Flavobacteriales</taxon>
        <taxon>Flavobacteriaceae</taxon>
        <taxon>Aquimarina</taxon>
    </lineage>
</organism>
<name>A0ABW5LJD6_9FLAO</name>
<proteinExistence type="predicted"/>
<evidence type="ECO:0000313" key="2">
    <source>
        <dbReference type="Proteomes" id="UP001597319"/>
    </source>
</evidence>
<evidence type="ECO:0000313" key="1">
    <source>
        <dbReference type="EMBL" id="MFD2564972.1"/>
    </source>
</evidence>
<dbReference type="GO" id="GO:0051301">
    <property type="term" value="P:cell division"/>
    <property type="evidence" value="ECO:0007669"/>
    <property type="project" value="UniProtKB-KW"/>
</dbReference>
<accession>A0ABW5LJD6</accession>
<dbReference type="SUPFAM" id="SSF55961">
    <property type="entry name" value="Bet v1-like"/>
    <property type="match status" value="1"/>
</dbReference>
<dbReference type="EMBL" id="JBHULE010000035">
    <property type="protein sequence ID" value="MFD2564972.1"/>
    <property type="molecule type" value="Genomic_DNA"/>
</dbReference>
<sequence length="151" mass="17674">MTKIQLITNIEAPIEIVFNAARSIDLHMDSATHTKEKAIAGKTSGLINLYETVTWRGKHFGITLKHQSKITSLRFPTYFIDEMVRGHFKSFKHQHVFKETKNGTEMIDLLEYKTPYGFLGRFFDRLFLKDHLTQFLSTRNQFIKMKTEETT</sequence>
<dbReference type="Gene3D" id="3.30.530.20">
    <property type="match status" value="1"/>
</dbReference>
<keyword evidence="2" id="KW-1185">Reference proteome</keyword>
<keyword evidence="1" id="KW-0131">Cell cycle</keyword>
<reference evidence="2" key="1">
    <citation type="journal article" date="2019" name="Int. J. Syst. Evol. Microbiol.">
        <title>The Global Catalogue of Microorganisms (GCM) 10K type strain sequencing project: providing services to taxonomists for standard genome sequencing and annotation.</title>
        <authorList>
            <consortium name="The Broad Institute Genomics Platform"/>
            <consortium name="The Broad Institute Genome Sequencing Center for Infectious Disease"/>
            <person name="Wu L."/>
            <person name="Ma J."/>
        </authorList>
    </citation>
    <scope>NUCLEOTIDE SEQUENCE [LARGE SCALE GENOMIC DNA]</scope>
    <source>
        <strain evidence="2">KCTC 52274</strain>
    </source>
</reference>
<keyword evidence="1" id="KW-0132">Cell division</keyword>
<dbReference type="InterPro" id="IPR023393">
    <property type="entry name" value="START-like_dom_sf"/>
</dbReference>
<protein>
    <submittedName>
        <fullName evidence="1">Cell division protein</fullName>
    </submittedName>
</protein>
<gene>
    <name evidence="1" type="ORF">ACFSR1_20005</name>
</gene>
<dbReference type="CDD" id="cd07820">
    <property type="entry name" value="SRPBCC_3"/>
    <property type="match status" value="1"/>
</dbReference>